<feature type="region of interest" description="Disordered" evidence="4">
    <location>
        <begin position="106"/>
        <end position="140"/>
    </location>
</feature>
<dbReference type="Gene3D" id="3.30.1310.10">
    <property type="entry name" value="Nucleoid-associated protein YbaB-like domain"/>
    <property type="match status" value="1"/>
</dbReference>
<comment type="similarity">
    <text evidence="2">Belongs to the YbaB/EbfC family.</text>
</comment>
<evidence type="ECO:0000313" key="6">
    <source>
        <dbReference type="Proteomes" id="UP000239814"/>
    </source>
</evidence>
<evidence type="ECO:0000256" key="4">
    <source>
        <dbReference type="SAM" id="MobiDB-lite"/>
    </source>
</evidence>
<dbReference type="AlphaFoldDB" id="A0A2S0KCG9"/>
<sequence length="140" mass="13585">MTDAFDPGALFGGGDDNPMAGLLAQAQEMQNRLLAAQQEIAATTVTGSAGNGLVTVTGTGAGDVTGVTISPEVVDRDDVETLQDLVIGALADLATQRDALTAEKMGPLAGGLGGPDGGAGGGLGGGPDDLRGPDGLINLG</sequence>
<evidence type="ECO:0000256" key="2">
    <source>
        <dbReference type="HAMAP-Rule" id="MF_00274"/>
    </source>
</evidence>
<comment type="subunit">
    <text evidence="2">Homodimer.</text>
</comment>
<dbReference type="SUPFAM" id="SSF82607">
    <property type="entry name" value="YbaB-like"/>
    <property type="match status" value="1"/>
</dbReference>
<dbReference type="PANTHER" id="PTHR33449:SF1">
    <property type="entry name" value="NUCLEOID-ASSOCIATED PROTEIN YBAB"/>
    <property type="match status" value="1"/>
</dbReference>
<comment type="subcellular location">
    <subcellularLocation>
        <location evidence="2">Cytoplasm</location>
        <location evidence="2">Nucleoid</location>
    </subcellularLocation>
</comment>
<dbReference type="Proteomes" id="UP000239814">
    <property type="component" value="Chromosome"/>
</dbReference>
<comment type="function">
    <text evidence="2">Binds to DNA and alters its conformation. May be involved in regulation of gene expression, nucleoid organization and DNA protection.</text>
</comment>
<dbReference type="GO" id="GO:0043590">
    <property type="term" value="C:bacterial nucleoid"/>
    <property type="evidence" value="ECO:0007669"/>
    <property type="project" value="UniProtKB-UniRule"/>
</dbReference>
<evidence type="ECO:0000256" key="3">
    <source>
        <dbReference type="SAM" id="Coils"/>
    </source>
</evidence>
<keyword evidence="6" id="KW-1185">Reference proteome</keyword>
<dbReference type="KEGG" id="git:C6V83_02695"/>
<reference evidence="5 6" key="1">
    <citation type="submission" date="2018-03" db="EMBL/GenBank/DDBJ databases">
        <title>Characteristics and genome of n-alkane degrading marine bacteria Gordonia iterans isolated from crude oil contaminated in Tae-an, South Korea.</title>
        <authorList>
            <person name="Lee S.-S."/>
            <person name="Kim H."/>
        </authorList>
    </citation>
    <scope>NUCLEOTIDE SEQUENCE [LARGE SCALE GENOMIC DNA]</scope>
    <source>
        <strain evidence="5 6">Co17</strain>
    </source>
</reference>
<gene>
    <name evidence="5" type="ORF">C6V83_02695</name>
</gene>
<dbReference type="InterPro" id="IPR036894">
    <property type="entry name" value="YbaB-like_sf"/>
</dbReference>
<evidence type="ECO:0000256" key="1">
    <source>
        <dbReference type="ARBA" id="ARBA00023125"/>
    </source>
</evidence>
<dbReference type="NCBIfam" id="TIGR00103">
    <property type="entry name" value="DNA_YbaB_EbfC"/>
    <property type="match status" value="1"/>
</dbReference>
<evidence type="ECO:0000313" key="5">
    <source>
        <dbReference type="EMBL" id="AVL99355.1"/>
    </source>
</evidence>
<keyword evidence="2" id="KW-0963">Cytoplasm</keyword>
<protein>
    <recommendedName>
        <fullName evidence="2">Nucleoid-associated protein C6V83_02695</fullName>
    </recommendedName>
</protein>
<dbReference type="RefSeq" id="WP_105941090.1">
    <property type="nucleotide sequence ID" value="NZ_CP027433.1"/>
</dbReference>
<dbReference type="EMBL" id="CP027433">
    <property type="protein sequence ID" value="AVL99355.1"/>
    <property type="molecule type" value="Genomic_DNA"/>
</dbReference>
<feature type="compositionally biased region" description="Gly residues" evidence="4">
    <location>
        <begin position="108"/>
        <end position="127"/>
    </location>
</feature>
<dbReference type="HAMAP" id="MF_00274">
    <property type="entry name" value="DNA_YbaB_EbfC"/>
    <property type="match status" value="1"/>
</dbReference>
<accession>A0A2S0KCG9</accession>
<proteinExistence type="inferred from homology"/>
<organism evidence="5 6">
    <name type="scientific">Gordonia iterans</name>
    <dbReference type="NCBI Taxonomy" id="1004901"/>
    <lineage>
        <taxon>Bacteria</taxon>
        <taxon>Bacillati</taxon>
        <taxon>Actinomycetota</taxon>
        <taxon>Actinomycetes</taxon>
        <taxon>Mycobacteriales</taxon>
        <taxon>Gordoniaceae</taxon>
        <taxon>Gordonia</taxon>
    </lineage>
</organism>
<name>A0A2S0KCG9_9ACTN</name>
<dbReference type="OrthoDB" id="9809370at2"/>
<feature type="coiled-coil region" evidence="3">
    <location>
        <begin position="19"/>
        <end position="46"/>
    </location>
</feature>
<dbReference type="GO" id="GO:0005829">
    <property type="term" value="C:cytosol"/>
    <property type="evidence" value="ECO:0007669"/>
    <property type="project" value="TreeGrafter"/>
</dbReference>
<dbReference type="PANTHER" id="PTHR33449">
    <property type="entry name" value="NUCLEOID-ASSOCIATED PROTEIN YBAB"/>
    <property type="match status" value="1"/>
</dbReference>
<dbReference type="InterPro" id="IPR004401">
    <property type="entry name" value="YbaB/EbfC"/>
</dbReference>
<keyword evidence="1 2" id="KW-0238">DNA-binding</keyword>
<keyword evidence="3" id="KW-0175">Coiled coil</keyword>
<dbReference type="GO" id="GO:0003677">
    <property type="term" value="F:DNA binding"/>
    <property type="evidence" value="ECO:0007669"/>
    <property type="project" value="UniProtKB-UniRule"/>
</dbReference>
<dbReference type="Pfam" id="PF02575">
    <property type="entry name" value="YbaB_DNA_bd"/>
    <property type="match status" value="1"/>
</dbReference>